<evidence type="ECO:0000256" key="1">
    <source>
        <dbReference type="SAM" id="Coils"/>
    </source>
</evidence>
<accession>A0A1M5XHN0</accession>
<reference evidence="2 5" key="3">
    <citation type="submission" date="2018-07" db="EMBL/GenBank/DDBJ databases">
        <title>Leeuwenhoekiella genomics.</title>
        <authorList>
            <person name="Tahon G."/>
            <person name="Willems A."/>
        </authorList>
    </citation>
    <scope>NUCLEOTIDE SEQUENCE [LARGE SCALE GENOMIC DNA]</scope>
    <source>
        <strain evidence="2 5">LMG 24856</strain>
    </source>
</reference>
<evidence type="ECO:0000313" key="5">
    <source>
        <dbReference type="Proteomes" id="UP000290037"/>
    </source>
</evidence>
<protein>
    <recommendedName>
        <fullName evidence="6">Cell division protein ZapB</fullName>
    </recommendedName>
</protein>
<evidence type="ECO:0000313" key="4">
    <source>
        <dbReference type="Proteomes" id="UP000184240"/>
    </source>
</evidence>
<evidence type="ECO:0000313" key="3">
    <source>
        <dbReference type="EMBL" id="SHH99321.1"/>
    </source>
</evidence>
<dbReference type="EMBL" id="FQXT01000003">
    <property type="protein sequence ID" value="SHH99321.1"/>
    <property type="molecule type" value="Genomic_DNA"/>
</dbReference>
<organism evidence="3 4">
    <name type="scientific">Leeuwenhoekiella palythoae</name>
    <dbReference type="NCBI Taxonomy" id="573501"/>
    <lineage>
        <taxon>Bacteria</taxon>
        <taxon>Pseudomonadati</taxon>
        <taxon>Bacteroidota</taxon>
        <taxon>Flavobacteriia</taxon>
        <taxon>Flavobacteriales</taxon>
        <taxon>Flavobacteriaceae</taxon>
        <taxon>Leeuwenhoekiella</taxon>
    </lineage>
</organism>
<sequence length="96" mass="11189">MSELLERVDALQNVMSKLVHRYQKLQRNHELLEAENQKLKLEQQELNEVLANWEAKYSTLKAANAMLGSNEYKRETKLKINAMMRELDACIAQLAD</sequence>
<reference evidence="3" key="2">
    <citation type="submission" date="2016-11" db="EMBL/GenBank/DDBJ databases">
        <authorList>
            <person name="Jaros S."/>
            <person name="Januszkiewicz K."/>
            <person name="Wedrychowicz H."/>
        </authorList>
    </citation>
    <scope>NUCLEOTIDE SEQUENCE [LARGE SCALE GENOMIC DNA]</scope>
    <source>
        <strain evidence="3">DSM 19859</strain>
    </source>
</reference>
<reference evidence="4" key="1">
    <citation type="submission" date="2016-11" db="EMBL/GenBank/DDBJ databases">
        <authorList>
            <person name="Varghese N."/>
            <person name="Submissions S."/>
        </authorList>
    </citation>
    <scope>NUCLEOTIDE SEQUENCE [LARGE SCALE GENOMIC DNA]</scope>
    <source>
        <strain evidence="4">DSM 19859</strain>
    </source>
</reference>
<dbReference type="STRING" id="573501.SAMN04487999_1508"/>
<keyword evidence="1" id="KW-0175">Coiled coil</keyword>
<dbReference type="AlphaFoldDB" id="A0A1M5XHN0"/>
<dbReference type="Proteomes" id="UP000290037">
    <property type="component" value="Unassembled WGS sequence"/>
</dbReference>
<dbReference type="EMBL" id="QOVN01000002">
    <property type="protein sequence ID" value="RXG30054.1"/>
    <property type="molecule type" value="Genomic_DNA"/>
</dbReference>
<dbReference type="OrthoDB" id="1467932at2"/>
<proteinExistence type="predicted"/>
<keyword evidence="5" id="KW-1185">Reference proteome</keyword>
<dbReference type="RefSeq" id="WP_072981911.1">
    <property type="nucleotide sequence ID" value="NZ_CP084318.1"/>
</dbReference>
<gene>
    <name evidence="2" type="ORF">DSM01_802</name>
    <name evidence="3" type="ORF">SAMN04487999_1508</name>
</gene>
<dbReference type="Proteomes" id="UP000184240">
    <property type="component" value="Unassembled WGS sequence"/>
</dbReference>
<name>A0A1M5XHN0_9FLAO</name>
<evidence type="ECO:0000313" key="2">
    <source>
        <dbReference type="EMBL" id="RXG30054.1"/>
    </source>
</evidence>
<evidence type="ECO:0008006" key="6">
    <source>
        <dbReference type="Google" id="ProtNLM"/>
    </source>
</evidence>
<feature type="coiled-coil region" evidence="1">
    <location>
        <begin position="1"/>
        <end position="63"/>
    </location>
</feature>